<dbReference type="InterPro" id="IPR032531">
    <property type="entry name" value="DUF4956"/>
</dbReference>
<feature type="transmembrane region" description="Helical" evidence="2">
    <location>
        <begin position="81"/>
        <end position="99"/>
    </location>
</feature>
<dbReference type="Proteomes" id="UP001172708">
    <property type="component" value="Unassembled WGS sequence"/>
</dbReference>
<evidence type="ECO:0000256" key="1">
    <source>
        <dbReference type="SAM" id="MobiDB-lite"/>
    </source>
</evidence>
<keyword evidence="2" id="KW-0812">Transmembrane</keyword>
<comment type="caution">
    <text evidence="3">The sequence shown here is derived from an EMBL/GenBank/DDBJ whole genome shotgun (WGS) entry which is preliminary data.</text>
</comment>
<evidence type="ECO:0000256" key="2">
    <source>
        <dbReference type="SAM" id="Phobius"/>
    </source>
</evidence>
<gene>
    <name evidence="3" type="ORF">QQX02_06935</name>
</gene>
<keyword evidence="2" id="KW-1133">Transmembrane helix</keyword>
<accession>A0ABT8GGV1</accession>
<feature type="transmembrane region" description="Helical" evidence="2">
    <location>
        <begin position="6"/>
        <end position="24"/>
    </location>
</feature>
<keyword evidence="4" id="KW-1185">Reference proteome</keyword>
<name>A0ABT8GGV1_9MICO</name>
<feature type="transmembrane region" description="Helical" evidence="2">
    <location>
        <begin position="31"/>
        <end position="48"/>
    </location>
</feature>
<sequence>MPIAAFIAADLIAIGAMVFGLYFPRHRRRDMIVALLSINVGVMGVTYAMTNAEISLGFGLGIFAVLSIIRLRSTEMDHAEIAYYFTAIALGLLGGFPSISPSVSFTLMAVLLGVIAIGDHPALFSRSRQQTMTLDRAFTREADAIAHLRALLAGPVHRVQIRRVDMVTDTTLVDVRFSVPRGGDTADSAPAPVVTPVRHTAPASEPIATGAHR</sequence>
<reference evidence="3" key="1">
    <citation type="submission" date="2023-06" db="EMBL/GenBank/DDBJ databases">
        <title>Egi l300058.</title>
        <authorList>
            <person name="Gao L."/>
            <person name="Fang B.-Z."/>
            <person name="Li W.-J."/>
        </authorList>
    </citation>
    <scope>NUCLEOTIDE SEQUENCE</scope>
    <source>
        <strain evidence="3">EGI L300058</strain>
    </source>
</reference>
<evidence type="ECO:0000313" key="3">
    <source>
        <dbReference type="EMBL" id="MDN4480655.1"/>
    </source>
</evidence>
<protein>
    <submittedName>
        <fullName evidence="3">DUF4956 domain-containing protein</fullName>
    </submittedName>
</protein>
<dbReference type="Pfam" id="PF16316">
    <property type="entry name" value="DUF4956"/>
    <property type="match status" value="1"/>
</dbReference>
<dbReference type="EMBL" id="JAUHQA010000001">
    <property type="protein sequence ID" value="MDN4480655.1"/>
    <property type="molecule type" value="Genomic_DNA"/>
</dbReference>
<keyword evidence="2" id="KW-0472">Membrane</keyword>
<organism evidence="3 4">
    <name type="scientific">Demequina muriae</name>
    <dbReference type="NCBI Taxonomy" id="3051664"/>
    <lineage>
        <taxon>Bacteria</taxon>
        <taxon>Bacillati</taxon>
        <taxon>Actinomycetota</taxon>
        <taxon>Actinomycetes</taxon>
        <taxon>Micrococcales</taxon>
        <taxon>Demequinaceae</taxon>
        <taxon>Demequina</taxon>
    </lineage>
</organism>
<dbReference type="RefSeq" id="WP_301142103.1">
    <property type="nucleotide sequence ID" value="NZ_JAUHQA010000001.1"/>
</dbReference>
<proteinExistence type="predicted"/>
<feature type="region of interest" description="Disordered" evidence="1">
    <location>
        <begin position="183"/>
        <end position="213"/>
    </location>
</feature>
<evidence type="ECO:0000313" key="4">
    <source>
        <dbReference type="Proteomes" id="UP001172708"/>
    </source>
</evidence>
<feature type="transmembrane region" description="Helical" evidence="2">
    <location>
        <begin position="105"/>
        <end position="124"/>
    </location>
</feature>
<feature type="transmembrane region" description="Helical" evidence="2">
    <location>
        <begin position="54"/>
        <end position="69"/>
    </location>
</feature>